<comment type="caution">
    <text evidence="2">The sequence shown here is derived from an EMBL/GenBank/DDBJ whole genome shotgun (WGS) entry which is preliminary data.</text>
</comment>
<dbReference type="Proteomes" id="UP000627369">
    <property type="component" value="Unassembled WGS sequence"/>
</dbReference>
<dbReference type="RefSeq" id="WP_229872609.1">
    <property type="nucleotide sequence ID" value="NZ_BNAS01000006.1"/>
</dbReference>
<dbReference type="PANTHER" id="PTHR11614">
    <property type="entry name" value="PHOSPHOLIPASE-RELATED"/>
    <property type="match status" value="1"/>
</dbReference>
<evidence type="ECO:0000259" key="1">
    <source>
        <dbReference type="Pfam" id="PF12146"/>
    </source>
</evidence>
<dbReference type="AlphaFoldDB" id="A0A919G547"/>
<name>A0A919G547_9MICO</name>
<dbReference type="InterPro" id="IPR022742">
    <property type="entry name" value="Hydrolase_4"/>
</dbReference>
<dbReference type="Gene3D" id="3.40.50.1820">
    <property type="entry name" value="alpha/beta hydrolase"/>
    <property type="match status" value="1"/>
</dbReference>
<protein>
    <submittedName>
        <fullName evidence="2">Alpha/beta hydrolase</fullName>
    </submittedName>
</protein>
<reference evidence="2" key="2">
    <citation type="submission" date="2020-09" db="EMBL/GenBank/DDBJ databases">
        <authorList>
            <person name="Sun Q."/>
            <person name="Zhou Y."/>
        </authorList>
    </citation>
    <scope>NUCLEOTIDE SEQUENCE</scope>
    <source>
        <strain evidence="2">CGMCC 4.7398</strain>
    </source>
</reference>
<dbReference type="EMBL" id="BNAS01000006">
    <property type="protein sequence ID" value="GHH77894.1"/>
    <property type="molecule type" value="Genomic_DNA"/>
</dbReference>
<gene>
    <name evidence="2" type="ORF">GCM10017772_40030</name>
</gene>
<keyword evidence="3" id="KW-1185">Reference proteome</keyword>
<evidence type="ECO:0000313" key="3">
    <source>
        <dbReference type="Proteomes" id="UP000627369"/>
    </source>
</evidence>
<dbReference type="SUPFAM" id="SSF53474">
    <property type="entry name" value="alpha/beta-Hydrolases"/>
    <property type="match status" value="1"/>
</dbReference>
<feature type="domain" description="Serine aminopeptidase S33" evidence="1">
    <location>
        <begin position="60"/>
        <end position="194"/>
    </location>
</feature>
<evidence type="ECO:0000313" key="2">
    <source>
        <dbReference type="EMBL" id="GHH77894.1"/>
    </source>
</evidence>
<dbReference type="GO" id="GO:0016787">
    <property type="term" value="F:hydrolase activity"/>
    <property type="evidence" value="ECO:0007669"/>
    <property type="project" value="UniProtKB-KW"/>
</dbReference>
<dbReference type="InterPro" id="IPR029058">
    <property type="entry name" value="AB_hydrolase_fold"/>
</dbReference>
<proteinExistence type="predicted"/>
<keyword evidence="2" id="KW-0378">Hydrolase</keyword>
<dbReference type="Pfam" id="PF12146">
    <property type="entry name" value="Hydrolase_4"/>
    <property type="match status" value="1"/>
</dbReference>
<organism evidence="2 3">
    <name type="scientific">Promicromonospora soli</name>
    <dbReference type="NCBI Taxonomy" id="2035533"/>
    <lineage>
        <taxon>Bacteria</taxon>
        <taxon>Bacillati</taxon>
        <taxon>Actinomycetota</taxon>
        <taxon>Actinomycetes</taxon>
        <taxon>Micrococcales</taxon>
        <taxon>Promicromonosporaceae</taxon>
        <taxon>Promicromonospora</taxon>
    </lineage>
</organism>
<dbReference type="InterPro" id="IPR051044">
    <property type="entry name" value="MAG_DAG_Lipase"/>
</dbReference>
<accession>A0A919G547</accession>
<reference evidence="2" key="1">
    <citation type="journal article" date="2014" name="Int. J. Syst. Evol. Microbiol.">
        <title>Complete genome sequence of Corynebacterium casei LMG S-19264T (=DSM 44701T), isolated from a smear-ripened cheese.</title>
        <authorList>
            <consortium name="US DOE Joint Genome Institute (JGI-PGF)"/>
            <person name="Walter F."/>
            <person name="Albersmeier A."/>
            <person name="Kalinowski J."/>
            <person name="Ruckert C."/>
        </authorList>
    </citation>
    <scope>NUCLEOTIDE SEQUENCE</scope>
    <source>
        <strain evidence="2">CGMCC 4.7398</strain>
    </source>
</reference>
<sequence length="366" mass="39278">MDELDRTDGGGGRVAGAQDAASSRVRLLWRTDHLLGEPFQETRLGPATLVRYRPSDGPRAPKAAVIHVHGYNDYFFQEHLARAFAAAGYAFYAVDLRAAGRSLRPDQIPHFVMDLREQASDIAAAARTVRALEPGLPLVVHAHSTGGLTASLWAHAHRNAAGAHAGPDVLVLDSPFLDLRAPEWKRGIGTRVLDSVGRLASTAVVSDGPSRYAEHLLAANGGRWEFDTALKRPEGVPGRVGWFVAVRRGQARVAAGLEIACPVLLARSDSSGPDELDNPLLDAQDTVLDVQHMAALGPGLGHDVTELVVPGGVHDLVLSARGPREAYLDGMLKWTDSQVGAAIGVRDLAQDRDAAPRQDRDVRYSQ</sequence>